<comment type="caution">
    <text evidence="1">The sequence shown here is derived from an EMBL/GenBank/DDBJ whole genome shotgun (WGS) entry which is preliminary data.</text>
</comment>
<sequence length="60" mass="6995">FVIECVCISLLLLMVFRFYITSKRWHEAKGLPNGSMGWPVLGETLSFLIDFDNFIRRSRA</sequence>
<evidence type="ECO:0000313" key="1">
    <source>
        <dbReference type="EMBL" id="KAH9315877.1"/>
    </source>
</evidence>
<proteinExistence type="predicted"/>
<gene>
    <name evidence="1" type="ORF">KI387_024504</name>
</gene>
<evidence type="ECO:0000313" key="2">
    <source>
        <dbReference type="Proteomes" id="UP000824469"/>
    </source>
</evidence>
<keyword evidence="2" id="KW-1185">Reference proteome</keyword>
<feature type="non-terminal residue" evidence="1">
    <location>
        <position position="1"/>
    </location>
</feature>
<reference evidence="1 2" key="1">
    <citation type="journal article" date="2021" name="Nat. Plants">
        <title>The Taxus genome provides insights into paclitaxel biosynthesis.</title>
        <authorList>
            <person name="Xiong X."/>
            <person name="Gou J."/>
            <person name="Liao Q."/>
            <person name="Li Y."/>
            <person name="Zhou Q."/>
            <person name="Bi G."/>
            <person name="Li C."/>
            <person name="Du R."/>
            <person name="Wang X."/>
            <person name="Sun T."/>
            <person name="Guo L."/>
            <person name="Liang H."/>
            <person name="Lu P."/>
            <person name="Wu Y."/>
            <person name="Zhang Z."/>
            <person name="Ro D.K."/>
            <person name="Shang Y."/>
            <person name="Huang S."/>
            <person name="Yan J."/>
        </authorList>
    </citation>
    <scope>NUCLEOTIDE SEQUENCE [LARGE SCALE GENOMIC DNA]</scope>
    <source>
        <strain evidence="1">Ta-2019</strain>
    </source>
</reference>
<organism evidence="1 2">
    <name type="scientific">Taxus chinensis</name>
    <name type="common">Chinese yew</name>
    <name type="synonym">Taxus wallichiana var. chinensis</name>
    <dbReference type="NCBI Taxonomy" id="29808"/>
    <lineage>
        <taxon>Eukaryota</taxon>
        <taxon>Viridiplantae</taxon>
        <taxon>Streptophyta</taxon>
        <taxon>Embryophyta</taxon>
        <taxon>Tracheophyta</taxon>
        <taxon>Spermatophyta</taxon>
        <taxon>Pinopsida</taxon>
        <taxon>Pinidae</taxon>
        <taxon>Conifers II</taxon>
        <taxon>Cupressales</taxon>
        <taxon>Taxaceae</taxon>
        <taxon>Taxus</taxon>
    </lineage>
</organism>
<feature type="non-terminal residue" evidence="1">
    <location>
        <position position="60"/>
    </location>
</feature>
<accession>A0AA38LCZ5</accession>
<dbReference type="AlphaFoldDB" id="A0AA38LCZ5"/>
<dbReference type="EMBL" id="JAHRHJ020000005">
    <property type="protein sequence ID" value="KAH9315877.1"/>
    <property type="molecule type" value="Genomic_DNA"/>
</dbReference>
<dbReference type="Proteomes" id="UP000824469">
    <property type="component" value="Unassembled WGS sequence"/>
</dbReference>
<protein>
    <submittedName>
        <fullName evidence="1">Uncharacterized protein</fullName>
    </submittedName>
</protein>
<name>A0AA38LCZ5_TAXCH</name>